<dbReference type="Pfam" id="PF18863">
    <property type="entry name" value="AbiJ_NTD4"/>
    <property type="match status" value="1"/>
</dbReference>
<organism evidence="2 3">
    <name type="scientific">Modicisalibacter muralis</name>
    <dbReference type="NCBI Taxonomy" id="119000"/>
    <lineage>
        <taxon>Bacteria</taxon>
        <taxon>Pseudomonadati</taxon>
        <taxon>Pseudomonadota</taxon>
        <taxon>Gammaproteobacteria</taxon>
        <taxon>Oceanospirillales</taxon>
        <taxon>Halomonadaceae</taxon>
        <taxon>Modicisalibacter</taxon>
    </lineage>
</organism>
<evidence type="ECO:0000259" key="1">
    <source>
        <dbReference type="Pfam" id="PF18863"/>
    </source>
</evidence>
<name>A0A1G9EP61_9GAMM</name>
<feature type="domain" description="HEPN AbiJ-N-terminal" evidence="1">
    <location>
        <begin position="1"/>
        <end position="150"/>
    </location>
</feature>
<protein>
    <recommendedName>
        <fullName evidence="1">HEPN AbiJ-N-terminal domain-containing protein</fullName>
    </recommendedName>
</protein>
<dbReference type="EMBL" id="FNGI01000001">
    <property type="protein sequence ID" value="SDK77926.1"/>
    <property type="molecule type" value="Genomic_DNA"/>
</dbReference>
<dbReference type="STRING" id="119000.SAMN05661010_00053"/>
<proteinExistence type="predicted"/>
<dbReference type="Proteomes" id="UP000198654">
    <property type="component" value="Unassembled WGS sequence"/>
</dbReference>
<dbReference type="AlphaFoldDB" id="A0A1G9EP61"/>
<dbReference type="OrthoDB" id="9786278at2"/>
<evidence type="ECO:0000313" key="3">
    <source>
        <dbReference type="Proteomes" id="UP000198654"/>
    </source>
</evidence>
<evidence type="ECO:0000313" key="2">
    <source>
        <dbReference type="EMBL" id="SDK77926.1"/>
    </source>
</evidence>
<keyword evidence="3" id="KW-1185">Reference proteome</keyword>
<sequence>MNESLRNSLWNVLQMRIFDPLKSVPSHYSFCLDDFFKKYYLNFLKKPIYEIGRKQDEVNGIAKIFRVDAWYLVYDVVEFVYNWFENSVGNRRISYSDGNRTKALKTNADLAKNELNSMLEREGSVFRLVGSELAQITSEQEIDEIESALKATTPIGGAHDHLSQALAHLTDRESPDFRNSIKESISAVESICKVATNAEAGSLGGLLKRMEEEDVIHPAMKGAYSKLYGFTSDSGGIRHAMTEKEEVTYKDARFMLIVCSAFINFVIETVGE</sequence>
<dbReference type="InterPro" id="IPR049503">
    <property type="entry name" value="AbiJ_NTD4"/>
</dbReference>
<reference evidence="2 3" key="1">
    <citation type="submission" date="2016-10" db="EMBL/GenBank/DDBJ databases">
        <authorList>
            <person name="de Groot N.N."/>
        </authorList>
    </citation>
    <scope>NUCLEOTIDE SEQUENCE [LARGE SCALE GENOMIC DNA]</scope>
    <source>
        <strain evidence="2 3">DSM 14789</strain>
    </source>
</reference>
<gene>
    <name evidence="2" type="ORF">SAMN05661010_00053</name>
</gene>
<accession>A0A1G9EP61</accession>